<sequence length="289" mass="30978">MAGPETDYAKVHHGGHMGKISVSPLARSSHSIDVVAGTVYIFGGELEPRKPVDDAIHAVTLPSTASPADYYVIEAKGETGVPSPRVGHATAAIGHRIFMFGGRGGPEMEAMDERGRVWVFDTRTQLWSYLDPNTPAGASEVQSTLPPPRSYHSAVATDANGADAPGKPRGGTTLAISGRPNRLYRFGGFNGAGQEGGQLDYLELGIDRAEWQSLMQDENNSTEKSTADKWPGHRSVAGMESIAANGRKEYLVLMFGEREPSNAGHAAAGKFWNESGPFRFRRANGPRST</sequence>
<organism evidence="4 5">
    <name type="scientific">Mycena albidolilacea</name>
    <dbReference type="NCBI Taxonomy" id="1033008"/>
    <lineage>
        <taxon>Eukaryota</taxon>
        <taxon>Fungi</taxon>
        <taxon>Dikarya</taxon>
        <taxon>Basidiomycota</taxon>
        <taxon>Agaricomycotina</taxon>
        <taxon>Agaricomycetes</taxon>
        <taxon>Agaricomycetidae</taxon>
        <taxon>Agaricales</taxon>
        <taxon>Marasmiineae</taxon>
        <taxon>Mycenaceae</taxon>
        <taxon>Mycena</taxon>
    </lineage>
</organism>
<evidence type="ECO:0000256" key="2">
    <source>
        <dbReference type="ARBA" id="ARBA00023004"/>
    </source>
</evidence>
<keyword evidence="5" id="KW-1185">Reference proteome</keyword>
<dbReference type="EMBL" id="JARIHO010000048">
    <property type="protein sequence ID" value="KAJ7322853.1"/>
    <property type="molecule type" value="Genomic_DNA"/>
</dbReference>
<evidence type="ECO:0008006" key="6">
    <source>
        <dbReference type="Google" id="ProtNLM"/>
    </source>
</evidence>
<comment type="caution">
    <text evidence="4">The sequence shown here is derived from an EMBL/GenBank/DDBJ whole genome shotgun (WGS) entry which is preliminary data.</text>
</comment>
<dbReference type="Gene3D" id="2.120.10.80">
    <property type="entry name" value="Kelch-type beta propeller"/>
    <property type="match status" value="1"/>
</dbReference>
<keyword evidence="1" id="KW-0677">Repeat</keyword>
<accession>A0AAD7EGY4</accession>
<evidence type="ECO:0000313" key="4">
    <source>
        <dbReference type="EMBL" id="KAJ7322853.1"/>
    </source>
</evidence>
<evidence type="ECO:0000256" key="3">
    <source>
        <dbReference type="SAM" id="MobiDB-lite"/>
    </source>
</evidence>
<dbReference type="InterPro" id="IPR015915">
    <property type="entry name" value="Kelch-typ_b-propeller"/>
</dbReference>
<gene>
    <name evidence="4" type="ORF">DFH08DRAFT_969494</name>
</gene>
<feature type="region of interest" description="Disordered" evidence="3">
    <location>
        <begin position="133"/>
        <end position="175"/>
    </location>
</feature>
<evidence type="ECO:0000256" key="1">
    <source>
        <dbReference type="ARBA" id="ARBA00022737"/>
    </source>
</evidence>
<proteinExistence type="predicted"/>
<evidence type="ECO:0000313" key="5">
    <source>
        <dbReference type="Proteomes" id="UP001218218"/>
    </source>
</evidence>
<keyword evidence="2" id="KW-0408">Iron</keyword>
<dbReference type="Pfam" id="PF24681">
    <property type="entry name" value="Kelch_KLHDC2_KLHL20_DRC7"/>
    <property type="match status" value="1"/>
</dbReference>
<dbReference type="AlphaFoldDB" id="A0AAD7EGY4"/>
<dbReference type="PANTHER" id="PTHR47435">
    <property type="entry name" value="KELCH REPEAT PROTEIN (AFU_ORTHOLOGUE AFUA_5G12780)"/>
    <property type="match status" value="1"/>
</dbReference>
<name>A0AAD7EGY4_9AGAR</name>
<reference evidence="4" key="1">
    <citation type="submission" date="2023-03" db="EMBL/GenBank/DDBJ databases">
        <title>Massive genome expansion in bonnet fungi (Mycena s.s.) driven by repeated elements and novel gene families across ecological guilds.</title>
        <authorList>
            <consortium name="Lawrence Berkeley National Laboratory"/>
            <person name="Harder C.B."/>
            <person name="Miyauchi S."/>
            <person name="Viragh M."/>
            <person name="Kuo A."/>
            <person name="Thoen E."/>
            <person name="Andreopoulos B."/>
            <person name="Lu D."/>
            <person name="Skrede I."/>
            <person name="Drula E."/>
            <person name="Henrissat B."/>
            <person name="Morin E."/>
            <person name="Kohler A."/>
            <person name="Barry K."/>
            <person name="LaButti K."/>
            <person name="Morin E."/>
            <person name="Salamov A."/>
            <person name="Lipzen A."/>
            <person name="Mereny Z."/>
            <person name="Hegedus B."/>
            <person name="Baldrian P."/>
            <person name="Stursova M."/>
            <person name="Weitz H."/>
            <person name="Taylor A."/>
            <person name="Grigoriev I.V."/>
            <person name="Nagy L.G."/>
            <person name="Martin F."/>
            <person name="Kauserud H."/>
        </authorList>
    </citation>
    <scope>NUCLEOTIDE SEQUENCE</scope>
    <source>
        <strain evidence="4">CBHHK002</strain>
    </source>
</reference>
<dbReference type="GO" id="GO:0019760">
    <property type="term" value="P:glucosinolate metabolic process"/>
    <property type="evidence" value="ECO:0007669"/>
    <property type="project" value="UniProtKB-ARBA"/>
</dbReference>
<protein>
    <recommendedName>
        <fullName evidence="6">Galactose oxidase</fullName>
    </recommendedName>
</protein>
<dbReference type="Proteomes" id="UP001218218">
    <property type="component" value="Unassembled WGS sequence"/>
</dbReference>
<dbReference type="SUPFAM" id="SSF117281">
    <property type="entry name" value="Kelch motif"/>
    <property type="match status" value="1"/>
</dbReference>
<dbReference type="PANTHER" id="PTHR47435:SF4">
    <property type="entry name" value="KELCH REPEAT PROTEIN (AFU_ORTHOLOGUE AFUA_5G12780)"/>
    <property type="match status" value="1"/>
</dbReference>